<evidence type="ECO:0000313" key="2">
    <source>
        <dbReference type="Proteomes" id="UP000029227"/>
    </source>
</evidence>
<gene>
    <name evidence="1" type="ORF">JCM19237_6050</name>
</gene>
<dbReference type="AlphaFoldDB" id="A0A090R680"/>
<accession>A0A090R680</accession>
<protein>
    <submittedName>
        <fullName evidence="1">Glutamate synthase [NADPH] large chain</fullName>
        <ecNumber evidence="1">1.4.1.13</ecNumber>
    </submittedName>
</protein>
<proteinExistence type="predicted"/>
<dbReference type="STRING" id="754436.JCM19237_6050"/>
<dbReference type="EMBL" id="BBMN01000001">
    <property type="protein sequence ID" value="GAL03157.1"/>
    <property type="molecule type" value="Genomic_DNA"/>
</dbReference>
<sequence>MNVEKASKQLHNFFEASTELMTVMARACGHNELSQFNVNDLATWHREMALLSGVKYAGITAIDKT</sequence>
<name>A0A090R680_9GAMM</name>
<dbReference type="GO" id="GO:0004355">
    <property type="term" value="F:glutamate synthase (NADPH) activity"/>
    <property type="evidence" value="ECO:0007669"/>
    <property type="project" value="UniProtKB-EC"/>
</dbReference>
<dbReference type="eggNOG" id="COG0069">
    <property type="taxonomic scope" value="Bacteria"/>
</dbReference>
<dbReference type="Proteomes" id="UP000029227">
    <property type="component" value="Unassembled WGS sequence"/>
</dbReference>
<keyword evidence="1" id="KW-0560">Oxidoreductase</keyword>
<organism evidence="1 2">
    <name type="scientific">Photobacterium aphoticum</name>
    <dbReference type="NCBI Taxonomy" id="754436"/>
    <lineage>
        <taxon>Bacteria</taxon>
        <taxon>Pseudomonadati</taxon>
        <taxon>Pseudomonadota</taxon>
        <taxon>Gammaproteobacteria</taxon>
        <taxon>Vibrionales</taxon>
        <taxon>Vibrionaceae</taxon>
        <taxon>Photobacterium</taxon>
    </lineage>
</organism>
<reference evidence="1 2" key="1">
    <citation type="journal article" date="2014" name="Genome Announc.">
        <title>Draft Genome Sequences of Two Vibrionaceae Species, Vibrio ponticus C121 and Photobacterium aphoticum C119, Isolated as Coral Reef Microbiota.</title>
        <authorList>
            <person name="Al-saari N."/>
            <person name="Meirelles P.M."/>
            <person name="Mino S."/>
            <person name="Suda W."/>
            <person name="Oshima K."/>
            <person name="Hattori M."/>
            <person name="Ohkuma M."/>
            <person name="Thompson F.L."/>
            <person name="Gomez-Gil B."/>
            <person name="Sawabe T."/>
            <person name="Sawabe T."/>
        </authorList>
    </citation>
    <scope>NUCLEOTIDE SEQUENCE [LARGE SCALE GENOMIC DNA]</scope>
    <source>
        <strain evidence="1 2">JCM 19237</strain>
    </source>
</reference>
<dbReference type="EC" id="1.4.1.13" evidence="1"/>
<comment type="caution">
    <text evidence="1">The sequence shown here is derived from an EMBL/GenBank/DDBJ whole genome shotgun (WGS) entry which is preliminary data.</text>
</comment>
<evidence type="ECO:0000313" key="1">
    <source>
        <dbReference type="EMBL" id="GAL03157.1"/>
    </source>
</evidence>